<protein>
    <submittedName>
        <fullName evidence="3">Polysaccharide deacetylase</fullName>
    </submittedName>
</protein>
<sequence>MSERDLACVTLDLENDWYFDADGYDHLTLEYIDDYIGVMRDLDVPVTVFAVGRTIERFPEVINRLDAELQSEFHLHSYQHDTSKSYDFREEIRQGKAAFENHFGVEPEGYRAPQGNIEPYEFEVLEEEGFRFDSSVFPSYRPGVYNNLGQPIEPYQPAQTDELLEVPIGVTTRTRIPTCQSYLKLLGRPYLRYLKRAALPAPLVVNTHLQDFYRTASHDRLDQPKRFIMKRNLDRSVDLFMRFVEQLRGRGYEFTQMSDIVVDHIDFAKLTYDESDETQTEPDTSVDEPGTDADTETEQVKIPEDRETTDG</sequence>
<evidence type="ECO:0000313" key="3">
    <source>
        <dbReference type="EMBL" id="ELY37686.1"/>
    </source>
</evidence>
<accession>L9VKU0</accession>
<proteinExistence type="predicted"/>
<gene>
    <name evidence="3" type="ORF">C496_19300</name>
</gene>
<dbReference type="Gene3D" id="3.20.20.370">
    <property type="entry name" value="Glycoside hydrolase/deacetylase"/>
    <property type="match status" value="1"/>
</dbReference>
<evidence type="ECO:0000259" key="2">
    <source>
        <dbReference type="Pfam" id="PF01522"/>
    </source>
</evidence>
<dbReference type="PANTHER" id="PTHR47561:SF1">
    <property type="entry name" value="POLYSACCHARIDE DEACETYLASE FAMILY PROTEIN (AFU_ORTHOLOGUE AFUA_6G05030)"/>
    <property type="match status" value="1"/>
</dbReference>
<feature type="compositionally biased region" description="Basic and acidic residues" evidence="1">
    <location>
        <begin position="298"/>
        <end position="311"/>
    </location>
</feature>
<dbReference type="PATRIC" id="fig|1114856.3.peg.3996"/>
<dbReference type="STRING" id="1114856.GCA_000383975_04149"/>
<dbReference type="OrthoDB" id="10436at2157"/>
<feature type="region of interest" description="Disordered" evidence="1">
    <location>
        <begin position="273"/>
        <end position="311"/>
    </location>
</feature>
<dbReference type="AlphaFoldDB" id="L9VKU0"/>
<dbReference type="eggNOG" id="arCOG02876">
    <property type="taxonomic scope" value="Archaea"/>
</dbReference>
<dbReference type="InterPro" id="IPR002509">
    <property type="entry name" value="NODB_dom"/>
</dbReference>
<feature type="domain" description="NodB homology" evidence="2">
    <location>
        <begin position="28"/>
        <end position="131"/>
    </location>
</feature>
<dbReference type="PANTHER" id="PTHR47561">
    <property type="entry name" value="POLYSACCHARIDE DEACETYLASE FAMILY PROTEIN (AFU_ORTHOLOGUE AFUA_6G05030)"/>
    <property type="match status" value="1"/>
</dbReference>
<keyword evidence="4" id="KW-1185">Reference proteome</keyword>
<dbReference type="Pfam" id="PF01522">
    <property type="entry name" value="Polysacc_deac_1"/>
    <property type="match status" value="1"/>
</dbReference>
<dbReference type="EMBL" id="AOHW01000045">
    <property type="protein sequence ID" value="ELY37686.1"/>
    <property type="molecule type" value="Genomic_DNA"/>
</dbReference>
<dbReference type="SUPFAM" id="SSF88713">
    <property type="entry name" value="Glycoside hydrolase/deacetylase"/>
    <property type="match status" value="1"/>
</dbReference>
<feature type="compositionally biased region" description="Acidic residues" evidence="1">
    <location>
        <begin position="273"/>
        <end position="297"/>
    </location>
</feature>
<dbReference type="InterPro" id="IPR011330">
    <property type="entry name" value="Glyco_hydro/deAcase_b/a-brl"/>
</dbReference>
<organism evidence="3 4">
    <name type="scientific">Natronorubrum tibetense GA33</name>
    <dbReference type="NCBI Taxonomy" id="1114856"/>
    <lineage>
        <taxon>Archaea</taxon>
        <taxon>Methanobacteriati</taxon>
        <taxon>Methanobacteriota</taxon>
        <taxon>Stenosarchaea group</taxon>
        <taxon>Halobacteria</taxon>
        <taxon>Halobacteriales</taxon>
        <taxon>Natrialbaceae</taxon>
        <taxon>Natronorubrum</taxon>
    </lineage>
</organism>
<reference evidence="3 4" key="1">
    <citation type="journal article" date="2014" name="PLoS Genet.">
        <title>Phylogenetically driven sequencing of extremely halophilic archaea reveals strategies for static and dynamic osmo-response.</title>
        <authorList>
            <person name="Becker E.A."/>
            <person name="Seitzer P.M."/>
            <person name="Tritt A."/>
            <person name="Larsen D."/>
            <person name="Krusor M."/>
            <person name="Yao A.I."/>
            <person name="Wu D."/>
            <person name="Madern D."/>
            <person name="Eisen J.A."/>
            <person name="Darling A.E."/>
            <person name="Facciotti M.T."/>
        </authorList>
    </citation>
    <scope>NUCLEOTIDE SEQUENCE [LARGE SCALE GENOMIC DNA]</scope>
    <source>
        <strain evidence="3 4">GA33</strain>
    </source>
</reference>
<evidence type="ECO:0000256" key="1">
    <source>
        <dbReference type="SAM" id="MobiDB-lite"/>
    </source>
</evidence>
<dbReference type="GO" id="GO:0016810">
    <property type="term" value="F:hydrolase activity, acting on carbon-nitrogen (but not peptide) bonds"/>
    <property type="evidence" value="ECO:0007669"/>
    <property type="project" value="InterPro"/>
</dbReference>
<evidence type="ECO:0000313" key="4">
    <source>
        <dbReference type="Proteomes" id="UP000011599"/>
    </source>
</evidence>
<comment type="caution">
    <text evidence="3">The sequence shown here is derived from an EMBL/GenBank/DDBJ whole genome shotgun (WGS) entry which is preliminary data.</text>
</comment>
<dbReference type="Proteomes" id="UP000011599">
    <property type="component" value="Unassembled WGS sequence"/>
</dbReference>
<name>L9VKU0_9EURY</name>
<dbReference type="RefSeq" id="WP_006091991.1">
    <property type="nucleotide sequence ID" value="NZ_AOHW01000045.1"/>
</dbReference>
<dbReference type="GO" id="GO:0005975">
    <property type="term" value="P:carbohydrate metabolic process"/>
    <property type="evidence" value="ECO:0007669"/>
    <property type="project" value="InterPro"/>
</dbReference>